<dbReference type="PATRIC" id="fig|1703779.3.peg.2162"/>
<organism evidence="6 7">
    <name type="scientific">candidate division WOR_3 bacterium SM23_42</name>
    <dbReference type="NCBI Taxonomy" id="1703779"/>
    <lineage>
        <taxon>Bacteria</taxon>
        <taxon>Bacteria division WOR-3</taxon>
    </lineage>
</organism>
<dbReference type="STRING" id="1703779.AMJ83_07095"/>
<evidence type="ECO:0000256" key="5">
    <source>
        <dbReference type="ARBA" id="ARBA00023180"/>
    </source>
</evidence>
<reference evidence="6 7" key="1">
    <citation type="journal article" date="2015" name="Microbiome">
        <title>Genomic resolution of linkages in carbon, nitrogen, and sulfur cycling among widespread estuary sediment bacteria.</title>
        <authorList>
            <person name="Baker B.J."/>
            <person name="Lazar C.S."/>
            <person name="Teske A.P."/>
            <person name="Dick G.J."/>
        </authorList>
    </citation>
    <scope>NUCLEOTIDE SEQUENCE [LARGE SCALE GENOMIC DNA]</scope>
    <source>
        <strain evidence="6">SM23_42</strain>
    </source>
</reference>
<dbReference type="EMBL" id="LJUJ01000013">
    <property type="protein sequence ID" value="KPK63439.1"/>
    <property type="molecule type" value="Genomic_DNA"/>
</dbReference>
<evidence type="ECO:0008006" key="8">
    <source>
        <dbReference type="Google" id="ProtNLM"/>
    </source>
</evidence>
<dbReference type="Proteomes" id="UP000051373">
    <property type="component" value="Unassembled WGS sequence"/>
</dbReference>
<dbReference type="InterPro" id="IPR047803">
    <property type="entry name" value="DCD1A/B-like"/>
</dbReference>
<keyword evidence="4" id="KW-0443">Lipid metabolism</keyword>
<dbReference type="InterPro" id="IPR047794">
    <property type="entry name" value="C45_proenzyme-like"/>
</dbReference>
<evidence type="ECO:0000313" key="7">
    <source>
        <dbReference type="Proteomes" id="UP000051373"/>
    </source>
</evidence>
<dbReference type="GO" id="GO:0004620">
    <property type="term" value="F:phospholipase activity"/>
    <property type="evidence" value="ECO:0007669"/>
    <property type="project" value="InterPro"/>
</dbReference>
<dbReference type="Gene3D" id="3.60.60.30">
    <property type="match status" value="1"/>
</dbReference>
<evidence type="ECO:0000313" key="6">
    <source>
        <dbReference type="EMBL" id="KPK63439.1"/>
    </source>
</evidence>
<evidence type="ECO:0000256" key="4">
    <source>
        <dbReference type="ARBA" id="ARBA00023098"/>
    </source>
</evidence>
<dbReference type="PANTHER" id="PTHR35190:SF2">
    <property type="entry name" value="PROTEIN DCD1B"/>
    <property type="match status" value="1"/>
</dbReference>
<evidence type="ECO:0000256" key="1">
    <source>
        <dbReference type="ARBA" id="ARBA00022729"/>
    </source>
</evidence>
<dbReference type="GO" id="GO:0016042">
    <property type="term" value="P:lipid catabolic process"/>
    <property type="evidence" value="ECO:0007669"/>
    <property type="project" value="UniProtKB-KW"/>
</dbReference>
<dbReference type="InterPro" id="IPR007000">
    <property type="entry name" value="PLipase_B-like"/>
</dbReference>
<dbReference type="AlphaFoldDB" id="A0A0S8FRU0"/>
<dbReference type="NCBIfam" id="NF040521">
    <property type="entry name" value="C45_proenzyme"/>
    <property type="match status" value="1"/>
</dbReference>
<name>A0A0S8FRU0_UNCW3</name>
<dbReference type="PANTHER" id="PTHR35190">
    <property type="entry name" value="PROTEIN DCD1B"/>
    <property type="match status" value="1"/>
</dbReference>
<dbReference type="Pfam" id="PF04916">
    <property type="entry name" value="Phospholip_B"/>
    <property type="match status" value="1"/>
</dbReference>
<gene>
    <name evidence="6" type="ORF">AMJ83_07095</name>
</gene>
<keyword evidence="5" id="KW-0325">Glycoprotein</keyword>
<comment type="caution">
    <text evidence="6">The sequence shown here is derived from an EMBL/GenBank/DDBJ whole genome shotgun (WGS) entry which is preliminary data.</text>
</comment>
<keyword evidence="1" id="KW-0732">Signal</keyword>
<sequence>MKGSHRMEKEGWIFIHIEGDPYKMGYQNGYLVAKEVEKALAVMKFYVKHATGEDWSWFRNAAKQQWSKIMPDEYKKEFEGIADGIKAAGVTGIDYLDLWAWNGWIDLAWYYMPTVGKLQTDDEVKYGWFKHKHPPGPGCSAFIATGKATRDGRIVMCHSLWYDYLFCVYWNVWMDMKPEKGYRIITQGFPGWIYGGTDFWINSGGLMVTETTISEFSGYDPKALPNFVRIRKSLQYADNIDDFIKIMTKSVNGAYANDWLIGDLKTGEIARLELGLKNYHVWRTFDGYYVGSNMALSPEVRKETSFDYNNFNSTAISRRTRAIEFMEMYYGYIDVDIAKKFQADHYDPSHEKYIRTANTLCGHVELDPRGLPEWGYDPYYPGGSICAEATDSELADKMKLWAKWGHGCDYDFIAKDFLKEHPEYNWQKPYLQNLISYPWTTFEIMK</sequence>
<accession>A0A0S8FRU0</accession>
<protein>
    <recommendedName>
        <fullName evidence="8">Peptidase C45</fullName>
    </recommendedName>
</protein>
<proteinExistence type="predicted"/>
<evidence type="ECO:0000256" key="2">
    <source>
        <dbReference type="ARBA" id="ARBA00022801"/>
    </source>
</evidence>
<evidence type="ECO:0000256" key="3">
    <source>
        <dbReference type="ARBA" id="ARBA00022963"/>
    </source>
</evidence>
<keyword evidence="3" id="KW-0442">Lipid degradation</keyword>
<keyword evidence="2" id="KW-0378">Hydrolase</keyword>